<reference evidence="6 7" key="1">
    <citation type="submission" date="2016-10" db="EMBL/GenBank/DDBJ databases">
        <authorList>
            <person name="de Groot N.N."/>
        </authorList>
    </citation>
    <scope>NUCLEOTIDE SEQUENCE [LARGE SCALE GENOMIC DNA]</scope>
    <source>
        <strain evidence="6 7">DSM 19938</strain>
    </source>
</reference>
<feature type="active site" evidence="4">
    <location>
        <position position="136"/>
    </location>
</feature>
<keyword evidence="7" id="KW-1185">Reference proteome</keyword>
<dbReference type="SUPFAM" id="SSF52738">
    <property type="entry name" value="Methylesterase CheB, C-terminal domain"/>
    <property type="match status" value="1"/>
</dbReference>
<keyword evidence="1 4" id="KW-0378">Hydrolase</keyword>
<dbReference type="EC" id="3.1.1.61" evidence="2"/>
<dbReference type="GO" id="GO:0005737">
    <property type="term" value="C:cytoplasm"/>
    <property type="evidence" value="ECO:0007669"/>
    <property type="project" value="InterPro"/>
</dbReference>
<accession>A0A1H6V7Q4</accession>
<organism evidence="6 7">
    <name type="scientific">Dyadobacter koreensis</name>
    <dbReference type="NCBI Taxonomy" id="408657"/>
    <lineage>
        <taxon>Bacteria</taxon>
        <taxon>Pseudomonadati</taxon>
        <taxon>Bacteroidota</taxon>
        <taxon>Cytophagia</taxon>
        <taxon>Cytophagales</taxon>
        <taxon>Spirosomataceae</taxon>
        <taxon>Dyadobacter</taxon>
    </lineage>
</organism>
<dbReference type="AlphaFoldDB" id="A0A1H6V7Q4"/>
<name>A0A1H6V7Q4_9BACT</name>
<dbReference type="Gene3D" id="3.40.50.180">
    <property type="entry name" value="Methylesterase CheB, C-terminal domain"/>
    <property type="match status" value="1"/>
</dbReference>
<gene>
    <name evidence="6" type="ORF">SAMN04487995_2767</name>
</gene>
<dbReference type="Pfam" id="PF01339">
    <property type="entry name" value="CheB_methylest"/>
    <property type="match status" value="1"/>
</dbReference>
<proteinExistence type="predicted"/>
<feature type="active site" evidence="4">
    <location>
        <position position="43"/>
    </location>
</feature>
<dbReference type="STRING" id="408657.SAMN04487995_2767"/>
<evidence type="ECO:0000256" key="4">
    <source>
        <dbReference type="PROSITE-ProRule" id="PRU00050"/>
    </source>
</evidence>
<evidence type="ECO:0000256" key="2">
    <source>
        <dbReference type="ARBA" id="ARBA00039140"/>
    </source>
</evidence>
<evidence type="ECO:0000256" key="1">
    <source>
        <dbReference type="ARBA" id="ARBA00022801"/>
    </source>
</evidence>
<keyword evidence="4" id="KW-0145">Chemotaxis</keyword>
<dbReference type="PROSITE" id="PS50122">
    <property type="entry name" value="CHEB"/>
    <property type="match status" value="1"/>
</dbReference>
<sequence length="195" mass="21977">MENKDLPLELVLIGGSSGSFVIFEEILKLLDRPLSCAILFVLHRGKSSLFELPKLFRSKTQVRMEEPQHLDPIMKNCIYFAVPDYHLLVGPDERFYLDGTEKDFFSRPSLDATFISAAQSGIYIKAAMIFSGASEDGALGMKIIAERGFKTYVQNPTIAEVERMPAAAIRTHGKHHILTENVFEEIRSILYSYST</sequence>
<dbReference type="GO" id="GO:0000156">
    <property type="term" value="F:phosphorelay response regulator activity"/>
    <property type="evidence" value="ECO:0007669"/>
    <property type="project" value="InterPro"/>
</dbReference>
<dbReference type="InterPro" id="IPR000673">
    <property type="entry name" value="Sig_transdc_resp-reg_Me-estase"/>
</dbReference>
<dbReference type="InterPro" id="IPR035909">
    <property type="entry name" value="CheB_C"/>
</dbReference>
<feature type="active site" evidence="4">
    <location>
        <position position="16"/>
    </location>
</feature>
<evidence type="ECO:0000313" key="6">
    <source>
        <dbReference type="EMBL" id="SEI96315.1"/>
    </source>
</evidence>
<comment type="catalytic activity">
    <reaction evidence="3">
        <text>[protein]-L-glutamate 5-O-methyl ester + H2O = L-glutamyl-[protein] + methanol + H(+)</text>
        <dbReference type="Rhea" id="RHEA:23236"/>
        <dbReference type="Rhea" id="RHEA-COMP:10208"/>
        <dbReference type="Rhea" id="RHEA-COMP:10311"/>
        <dbReference type="ChEBI" id="CHEBI:15377"/>
        <dbReference type="ChEBI" id="CHEBI:15378"/>
        <dbReference type="ChEBI" id="CHEBI:17790"/>
        <dbReference type="ChEBI" id="CHEBI:29973"/>
        <dbReference type="ChEBI" id="CHEBI:82795"/>
        <dbReference type="EC" id="3.1.1.61"/>
    </reaction>
</comment>
<dbReference type="PANTHER" id="PTHR42872:SF6">
    <property type="entry name" value="PROTEIN-GLUTAMATE METHYLESTERASE_PROTEIN-GLUTAMINE GLUTAMINASE"/>
    <property type="match status" value="1"/>
</dbReference>
<evidence type="ECO:0000313" key="7">
    <source>
        <dbReference type="Proteomes" id="UP000199532"/>
    </source>
</evidence>
<dbReference type="PANTHER" id="PTHR42872">
    <property type="entry name" value="PROTEIN-GLUTAMATE METHYLESTERASE/PROTEIN-GLUTAMINE GLUTAMINASE"/>
    <property type="match status" value="1"/>
</dbReference>
<dbReference type="CDD" id="cd16433">
    <property type="entry name" value="CheB"/>
    <property type="match status" value="1"/>
</dbReference>
<feature type="domain" description="CheB-type methylesterase" evidence="5">
    <location>
        <begin position="7"/>
        <end position="178"/>
    </location>
</feature>
<dbReference type="Proteomes" id="UP000199532">
    <property type="component" value="Unassembled WGS sequence"/>
</dbReference>
<evidence type="ECO:0000256" key="3">
    <source>
        <dbReference type="ARBA" id="ARBA00048267"/>
    </source>
</evidence>
<protein>
    <recommendedName>
        <fullName evidence="2">protein-glutamate methylesterase</fullName>
        <ecNumber evidence="2">3.1.1.61</ecNumber>
    </recommendedName>
</protein>
<evidence type="ECO:0000259" key="5">
    <source>
        <dbReference type="PROSITE" id="PS50122"/>
    </source>
</evidence>
<dbReference type="GO" id="GO:0008984">
    <property type="term" value="F:protein-glutamate methylesterase activity"/>
    <property type="evidence" value="ECO:0007669"/>
    <property type="project" value="UniProtKB-EC"/>
</dbReference>
<dbReference type="GO" id="GO:0006935">
    <property type="term" value="P:chemotaxis"/>
    <property type="evidence" value="ECO:0007669"/>
    <property type="project" value="UniProtKB-UniRule"/>
</dbReference>
<dbReference type="EMBL" id="FNXY01000004">
    <property type="protein sequence ID" value="SEI96315.1"/>
    <property type="molecule type" value="Genomic_DNA"/>
</dbReference>